<dbReference type="GO" id="GO:0007166">
    <property type="term" value="P:cell surface receptor signaling pathway"/>
    <property type="evidence" value="ECO:0007669"/>
    <property type="project" value="InterPro"/>
</dbReference>
<evidence type="ECO:0000256" key="7">
    <source>
        <dbReference type="SAM" id="MobiDB-lite"/>
    </source>
</evidence>
<keyword evidence="3" id="KW-0732">Signal</keyword>
<evidence type="ECO:0000256" key="2">
    <source>
        <dbReference type="ARBA" id="ARBA00022692"/>
    </source>
</evidence>
<name>A0A8B7YZQ0_ACAPL</name>
<dbReference type="PROSITE" id="PS00650">
    <property type="entry name" value="G_PROTEIN_RECEP_F2_2"/>
    <property type="match status" value="1"/>
</dbReference>
<organism evidence="11 12">
    <name type="scientific">Acanthaster planci</name>
    <name type="common">Crown-of-thorns starfish</name>
    <dbReference type="NCBI Taxonomy" id="133434"/>
    <lineage>
        <taxon>Eukaryota</taxon>
        <taxon>Metazoa</taxon>
        <taxon>Echinodermata</taxon>
        <taxon>Eleutherozoa</taxon>
        <taxon>Asterozoa</taxon>
        <taxon>Asteroidea</taxon>
        <taxon>Valvatacea</taxon>
        <taxon>Valvatida</taxon>
        <taxon>Acanthasteridae</taxon>
        <taxon>Acanthaster</taxon>
    </lineage>
</organism>
<comment type="subcellular location">
    <subcellularLocation>
        <location evidence="1">Membrane</location>
        <topology evidence="1">Multi-pass membrane protein</topology>
    </subcellularLocation>
</comment>
<feature type="transmembrane region" description="Helical" evidence="8">
    <location>
        <begin position="460"/>
        <end position="479"/>
    </location>
</feature>
<dbReference type="CDD" id="cd15040">
    <property type="entry name" value="7tmB2_Adhesion"/>
    <property type="match status" value="1"/>
</dbReference>
<dbReference type="Pfam" id="PF00002">
    <property type="entry name" value="7tm_2"/>
    <property type="match status" value="1"/>
</dbReference>
<gene>
    <name evidence="12" type="primary">LOC110983682</name>
</gene>
<dbReference type="Gene3D" id="2.60.220.50">
    <property type="match status" value="1"/>
</dbReference>
<dbReference type="KEGG" id="aplc:110983682"/>
<feature type="transmembrane region" description="Helical" evidence="8">
    <location>
        <begin position="541"/>
        <end position="562"/>
    </location>
</feature>
<dbReference type="InterPro" id="IPR046338">
    <property type="entry name" value="GAIN_dom_sf"/>
</dbReference>
<dbReference type="GO" id="GO:0004930">
    <property type="term" value="F:G protein-coupled receptor activity"/>
    <property type="evidence" value="ECO:0007669"/>
    <property type="project" value="InterPro"/>
</dbReference>
<keyword evidence="11" id="KW-1185">Reference proteome</keyword>
<dbReference type="InterPro" id="IPR000203">
    <property type="entry name" value="GPS"/>
</dbReference>
<feature type="region of interest" description="Disordered" evidence="7">
    <location>
        <begin position="665"/>
        <end position="697"/>
    </location>
</feature>
<evidence type="ECO:0000256" key="3">
    <source>
        <dbReference type="ARBA" id="ARBA00022729"/>
    </source>
</evidence>
<keyword evidence="4 8" id="KW-1133">Transmembrane helix</keyword>
<dbReference type="GO" id="GO:0016020">
    <property type="term" value="C:membrane"/>
    <property type="evidence" value="ECO:0007669"/>
    <property type="project" value="UniProtKB-SubCell"/>
</dbReference>
<dbReference type="PROSITE" id="PS50221">
    <property type="entry name" value="GAIN_B"/>
    <property type="match status" value="1"/>
</dbReference>
<dbReference type="InterPro" id="IPR000832">
    <property type="entry name" value="GPCR_2_secretin-like"/>
</dbReference>
<evidence type="ECO:0000313" key="12">
    <source>
        <dbReference type="RefSeq" id="XP_022098828.1"/>
    </source>
</evidence>
<feature type="domain" description="G-protein coupled receptors family 2 profile 2" evidence="10">
    <location>
        <begin position="395"/>
        <end position="641"/>
    </location>
</feature>
<dbReference type="GeneID" id="110983682"/>
<dbReference type="Pfam" id="PF01825">
    <property type="entry name" value="GPS"/>
    <property type="match status" value="1"/>
</dbReference>
<dbReference type="PRINTS" id="PR00249">
    <property type="entry name" value="GPCRSECRETIN"/>
</dbReference>
<feature type="transmembrane region" description="Helical" evidence="8">
    <location>
        <begin position="499"/>
        <end position="521"/>
    </location>
</feature>
<keyword evidence="5 8" id="KW-0472">Membrane</keyword>
<evidence type="ECO:0000259" key="10">
    <source>
        <dbReference type="PROSITE" id="PS50261"/>
    </source>
</evidence>
<dbReference type="Gene3D" id="1.20.1070.10">
    <property type="entry name" value="Rhodopsin 7-helix transmembrane proteins"/>
    <property type="match status" value="1"/>
</dbReference>
<evidence type="ECO:0000313" key="11">
    <source>
        <dbReference type="Proteomes" id="UP000694845"/>
    </source>
</evidence>
<dbReference type="InterPro" id="IPR017983">
    <property type="entry name" value="GPCR_2_secretin-like_CS"/>
</dbReference>
<dbReference type="SMART" id="SM00303">
    <property type="entry name" value="GPS"/>
    <property type="match status" value="1"/>
</dbReference>
<dbReference type="InterPro" id="IPR053066">
    <property type="entry name" value="ADGR_G7"/>
</dbReference>
<keyword evidence="2 8" id="KW-0812">Transmembrane</keyword>
<evidence type="ECO:0000256" key="8">
    <source>
        <dbReference type="SAM" id="Phobius"/>
    </source>
</evidence>
<feature type="transmembrane region" description="Helical" evidence="8">
    <location>
        <begin position="592"/>
        <end position="611"/>
    </location>
</feature>
<feature type="transmembrane region" description="Helical" evidence="8">
    <location>
        <begin position="431"/>
        <end position="454"/>
    </location>
</feature>
<feature type="transmembrane region" description="Helical" evidence="8">
    <location>
        <begin position="617"/>
        <end position="639"/>
    </location>
</feature>
<dbReference type="PANTHER" id="PTHR47767:SF1">
    <property type="entry name" value="ADHESION G PROTEIN-COUPLED RECEPTOR G7"/>
    <property type="match status" value="1"/>
</dbReference>
<reference evidence="12" key="1">
    <citation type="submission" date="2025-08" db="UniProtKB">
        <authorList>
            <consortium name="RefSeq"/>
        </authorList>
    </citation>
    <scope>IDENTIFICATION</scope>
</reference>
<protein>
    <submittedName>
        <fullName evidence="12">Adhesion G-protein coupled receptor G6-like isoform X1</fullName>
    </submittedName>
</protein>
<evidence type="ECO:0000256" key="6">
    <source>
        <dbReference type="ARBA" id="ARBA00023157"/>
    </source>
</evidence>
<evidence type="ECO:0000256" key="1">
    <source>
        <dbReference type="ARBA" id="ARBA00004141"/>
    </source>
</evidence>
<dbReference type="RefSeq" id="XP_022098828.1">
    <property type="nucleotide sequence ID" value="XM_022243136.1"/>
</dbReference>
<evidence type="ECO:0000256" key="5">
    <source>
        <dbReference type="ARBA" id="ARBA00023136"/>
    </source>
</evidence>
<accession>A0A8B7YZQ0</accession>
<feature type="transmembrane region" description="Helical" evidence="8">
    <location>
        <begin position="393"/>
        <end position="419"/>
    </location>
</feature>
<dbReference type="AlphaFoldDB" id="A0A8B7YZQ0"/>
<feature type="domain" description="GAIN-B" evidence="9">
    <location>
        <begin position="226"/>
        <end position="390"/>
    </location>
</feature>
<dbReference type="SUPFAM" id="SSF81321">
    <property type="entry name" value="Family A G protein-coupled receptor-like"/>
    <property type="match status" value="1"/>
</dbReference>
<dbReference type="PROSITE" id="PS50261">
    <property type="entry name" value="G_PROTEIN_RECEP_F2_4"/>
    <property type="match status" value="1"/>
</dbReference>
<evidence type="ECO:0000256" key="4">
    <source>
        <dbReference type="ARBA" id="ARBA00022989"/>
    </source>
</evidence>
<sequence>MVDPGSTNVVNLVSCPQEVWPDGNLTFPETRLGQTAESLNLCPQFTTRAGEPRARRECVGDFISQPQWRPLVLLSCFEGDVNENLDNLLNMTVTPENAEEVARETASLTSNADDIGPSALMTIAGILEKLVAANNTSPAVASQIVTIVNNVLQIDRDATFEEAASSNSPSRIVAALESFVSALHSNGVGNLTEVQSSLAVVALSIPRGSLSNGFGFGSSLPISGADSLTGDRISVFMDKDAQLEAEASIFLPAEILYEVSEGGSDQVPLSFFLYQSSSLFQSPTLHDAARPEEGFRREVGSRVIAATVEGVKIENLAMPVSSVFSLVNVTGENETVHGAQCVFWDFSLNDGAGDWSTEGCRNESVSDGVVRCLCDHLTSFAVIVDIYGQQENVFLSVISKLGCAVSVVALIITLVTYLYSKKLRSKQPQQIQISLCFALLALYLVFLVGIEAISPRAGCIVVAVLIHYSTLASIAWMAVEATNMYLLFVRVLNARVSRFVLKASIAAWGLPLVIVIIILAADYSQYDSPNYCFLKPGNAIYFGQLLPIGLVLLFNFVVFTLVMRKLTCARKTISSSSDRSGRQETIRRLQNALAISVLLGLTWVFGLLSVFQAANFAFQVLFTVCNSLQGLMIFILFCARQKEVRQVWWEMLPCKKPAVRKGEVSGTGLESTTRGAISLSSKVTKETNLSEMSQAQS</sequence>
<dbReference type="OrthoDB" id="1100386at2759"/>
<proteinExistence type="predicted"/>
<feature type="compositionally biased region" description="Polar residues" evidence="7">
    <location>
        <begin position="668"/>
        <end position="697"/>
    </location>
</feature>
<dbReference type="InterPro" id="IPR017981">
    <property type="entry name" value="GPCR_2-like_7TM"/>
</dbReference>
<dbReference type="PANTHER" id="PTHR47767">
    <property type="entry name" value="ADHESION G PROTEIN-COUPLED RECEPTOR G7"/>
    <property type="match status" value="1"/>
</dbReference>
<dbReference type="Proteomes" id="UP000694845">
    <property type="component" value="Unplaced"/>
</dbReference>
<keyword evidence="6" id="KW-1015">Disulfide bond</keyword>
<dbReference type="InterPro" id="IPR057244">
    <property type="entry name" value="GAIN_B"/>
</dbReference>
<evidence type="ECO:0000259" key="9">
    <source>
        <dbReference type="PROSITE" id="PS50221"/>
    </source>
</evidence>